<dbReference type="Gene3D" id="3.30.720.90">
    <property type="match status" value="1"/>
</dbReference>
<keyword evidence="7" id="KW-1185">Reference proteome</keyword>
<dbReference type="GO" id="GO:0022618">
    <property type="term" value="P:protein-RNA complex assembly"/>
    <property type="evidence" value="ECO:0007669"/>
    <property type="project" value="TreeGrafter"/>
</dbReference>
<dbReference type="GO" id="GO:0003735">
    <property type="term" value="F:structural constituent of ribosome"/>
    <property type="evidence" value="ECO:0007669"/>
    <property type="project" value="InterPro"/>
</dbReference>
<dbReference type="AlphaFoldDB" id="A0A075AN43"/>
<dbReference type="InterPro" id="IPR002675">
    <property type="entry name" value="Ribosomal_eL38"/>
</dbReference>
<evidence type="ECO:0000313" key="7">
    <source>
        <dbReference type="Proteomes" id="UP000030755"/>
    </source>
</evidence>
<gene>
    <name evidence="5" type="ORF">O9G_001093</name>
    <name evidence="6" type="ORF">ROZALSC1DRAFT_27242</name>
</gene>
<evidence type="ECO:0000313" key="8">
    <source>
        <dbReference type="Proteomes" id="UP000281549"/>
    </source>
</evidence>
<reference evidence="5 7" key="1">
    <citation type="journal article" date="2013" name="Curr. Biol.">
        <title>Shared signatures of parasitism and phylogenomics unite Cryptomycota and microsporidia.</title>
        <authorList>
            <person name="James T.Y."/>
            <person name="Pelin A."/>
            <person name="Bonen L."/>
            <person name="Ahrendt S."/>
            <person name="Sain D."/>
            <person name="Corradi N."/>
            <person name="Stajich J.E."/>
        </authorList>
    </citation>
    <scope>NUCLEOTIDE SEQUENCE [LARGE SCALE GENOMIC DNA]</scope>
    <source>
        <strain evidence="5">CSF55</strain>
        <strain evidence="5">CSF55</strain>
    </source>
</reference>
<keyword evidence="3 4" id="KW-0687">Ribonucleoprotein</keyword>
<name>A0A075AN43_ROZAC</name>
<proteinExistence type="inferred from homology"/>
<dbReference type="GO" id="GO:0022625">
    <property type="term" value="C:cytosolic large ribosomal subunit"/>
    <property type="evidence" value="ECO:0007669"/>
    <property type="project" value="TreeGrafter"/>
</dbReference>
<dbReference type="Proteomes" id="UP000030755">
    <property type="component" value="Unassembled WGS sequence"/>
</dbReference>
<evidence type="ECO:0000256" key="1">
    <source>
        <dbReference type="ARBA" id="ARBA00007803"/>
    </source>
</evidence>
<dbReference type="OMA" id="NERLTTH"/>
<dbReference type="PANTHER" id="PTHR10965">
    <property type="entry name" value="60S RIBOSOMAL PROTEIN L38"/>
    <property type="match status" value="1"/>
</dbReference>
<accession>A0A075AN43</accession>
<evidence type="ECO:0000256" key="4">
    <source>
        <dbReference type="RuleBase" id="RU003445"/>
    </source>
</evidence>
<evidence type="ECO:0000313" key="6">
    <source>
        <dbReference type="EMBL" id="RKP21340.1"/>
    </source>
</evidence>
<dbReference type="HOGENOM" id="CLU_152057_1_0_1"/>
<evidence type="ECO:0000256" key="3">
    <source>
        <dbReference type="ARBA" id="ARBA00023274"/>
    </source>
</evidence>
<dbReference type="OrthoDB" id="10250488at2759"/>
<reference evidence="6" key="3">
    <citation type="submission" date="2018-08" db="EMBL/GenBank/DDBJ databases">
        <title>Leveraging single-cell genomics to expand the Fungal Tree of Life.</title>
        <authorList>
            <consortium name="DOE Joint Genome Institute"/>
            <person name="Ahrendt S.R."/>
            <person name="Quandt C.A."/>
            <person name="Ciobanu D."/>
            <person name="Clum A."/>
            <person name="Salamov A."/>
            <person name="Andreopoulos B."/>
            <person name="Cheng J.-F."/>
            <person name="Woyke T."/>
            <person name="Pelin A."/>
            <person name="Henrissat B."/>
            <person name="Reynolds N."/>
            <person name="Benny G.L."/>
            <person name="Smith M.E."/>
            <person name="James T.Y."/>
            <person name="Grigoriev I.V."/>
        </authorList>
    </citation>
    <scope>NUCLEOTIDE SEQUENCE</scope>
    <source>
        <strain evidence="6">CSF55</strain>
    </source>
</reference>
<evidence type="ECO:0000313" key="5">
    <source>
        <dbReference type="EMBL" id="EPZ31181.1"/>
    </source>
</evidence>
<organism evidence="5 7">
    <name type="scientific">Rozella allomycis (strain CSF55)</name>
    <dbReference type="NCBI Taxonomy" id="988480"/>
    <lineage>
        <taxon>Eukaryota</taxon>
        <taxon>Fungi</taxon>
        <taxon>Fungi incertae sedis</taxon>
        <taxon>Cryptomycota</taxon>
        <taxon>Cryptomycota incertae sedis</taxon>
        <taxon>Rozella</taxon>
    </lineage>
</organism>
<dbReference type="PANTHER" id="PTHR10965:SF0">
    <property type="entry name" value="LARGE RIBOSOMAL SUBUNIT PROTEIN EL38"/>
    <property type="match status" value="1"/>
</dbReference>
<dbReference type="Pfam" id="PF01781">
    <property type="entry name" value="Ribosomal_L38e"/>
    <property type="match status" value="1"/>
</dbReference>
<dbReference type="EMBL" id="KE561300">
    <property type="protein sequence ID" value="EPZ31181.1"/>
    <property type="molecule type" value="Genomic_DNA"/>
</dbReference>
<dbReference type="GO" id="GO:0006412">
    <property type="term" value="P:translation"/>
    <property type="evidence" value="ECO:0007669"/>
    <property type="project" value="InterPro"/>
</dbReference>
<reference evidence="8" key="2">
    <citation type="journal article" date="2018" name="Nat. Microbiol.">
        <title>Leveraging single-cell genomics to expand the fungal tree of life.</title>
        <authorList>
            <person name="Ahrendt S.R."/>
            <person name="Quandt C.A."/>
            <person name="Ciobanu D."/>
            <person name="Clum A."/>
            <person name="Salamov A."/>
            <person name="Andreopoulos B."/>
            <person name="Cheng J.F."/>
            <person name="Woyke T."/>
            <person name="Pelin A."/>
            <person name="Henrissat B."/>
            <person name="Reynolds N.K."/>
            <person name="Benny G.L."/>
            <person name="Smith M.E."/>
            <person name="James T.Y."/>
            <person name="Grigoriev I.V."/>
        </authorList>
    </citation>
    <scope>NUCLEOTIDE SEQUENCE [LARGE SCALE GENOMIC DNA]</scope>
    <source>
        <strain evidence="8">CSF55</strain>
    </source>
</reference>
<dbReference type="EMBL" id="ML004964">
    <property type="protein sequence ID" value="RKP21340.1"/>
    <property type="molecule type" value="Genomic_DNA"/>
</dbReference>
<dbReference type="STRING" id="988480.A0A075AN43"/>
<protein>
    <submittedName>
        <fullName evidence="5 6">Ribosomal protein L38e</fullName>
    </submittedName>
</protein>
<dbReference type="InterPro" id="IPR038464">
    <property type="entry name" value="Ribosomal_eL38_sf"/>
</dbReference>
<comment type="similarity">
    <text evidence="1 4">Belongs to the eukaryotic ribosomal protein eL38 family.</text>
</comment>
<evidence type="ECO:0000256" key="2">
    <source>
        <dbReference type="ARBA" id="ARBA00022980"/>
    </source>
</evidence>
<sequence>MKFLPTLVGLKKNVYDLKEFINITKRADVKSIRIKKNEKNQVKFKVRCSKYLYTLVLNDPSKAKKLRESLPHTIEPVEIKKSGKK</sequence>
<dbReference type="Proteomes" id="UP000281549">
    <property type="component" value="Unassembled WGS sequence"/>
</dbReference>
<keyword evidence="2 4" id="KW-0689">Ribosomal protein</keyword>